<evidence type="ECO:0000256" key="2">
    <source>
        <dbReference type="ARBA" id="ARBA00023082"/>
    </source>
</evidence>
<dbReference type="InterPro" id="IPR050239">
    <property type="entry name" value="Sigma-70_RNA_pol_init_factors"/>
</dbReference>
<dbReference type="RefSeq" id="WP_205745500.1">
    <property type="nucleotide sequence ID" value="NZ_BMHA01000016.1"/>
</dbReference>
<dbReference type="Pfam" id="PF04542">
    <property type="entry name" value="Sigma70_r2"/>
    <property type="match status" value="1"/>
</dbReference>
<dbReference type="InterPro" id="IPR014284">
    <property type="entry name" value="RNA_pol_sigma-70_dom"/>
</dbReference>
<proteinExistence type="inferred from homology"/>
<comment type="function">
    <text evidence="5">Sigma factors are initiation factors that promote the attachment of RNA polymerase to specific initiation sites and are then released.</text>
</comment>
<dbReference type="PROSITE" id="PS00715">
    <property type="entry name" value="SIGMA70_1"/>
    <property type="match status" value="1"/>
</dbReference>
<feature type="domain" description="RNA polymerase sigma-70" evidence="7">
    <location>
        <begin position="337"/>
        <end position="363"/>
    </location>
</feature>
<evidence type="ECO:0000259" key="6">
    <source>
        <dbReference type="PROSITE" id="PS00715"/>
    </source>
</evidence>
<dbReference type="SUPFAM" id="SSF88659">
    <property type="entry name" value="Sigma3 and sigma4 domains of RNA polymerase sigma factors"/>
    <property type="match status" value="2"/>
</dbReference>
<dbReference type="Pfam" id="PF04545">
    <property type="entry name" value="Sigma70_r4"/>
    <property type="match status" value="1"/>
</dbReference>
<dbReference type="Pfam" id="PF04539">
    <property type="entry name" value="Sigma70_r3"/>
    <property type="match status" value="1"/>
</dbReference>
<evidence type="ECO:0000256" key="5">
    <source>
        <dbReference type="RuleBase" id="RU362124"/>
    </source>
</evidence>
<dbReference type="InterPro" id="IPR000943">
    <property type="entry name" value="RNA_pol_sigma70"/>
</dbReference>
<dbReference type="EMBL" id="BMHA01000016">
    <property type="protein sequence ID" value="GGI09557.1"/>
    <property type="molecule type" value="Genomic_DNA"/>
</dbReference>
<keyword evidence="1 5" id="KW-0805">Transcription regulation</keyword>
<dbReference type="CDD" id="cd06171">
    <property type="entry name" value="Sigma70_r4"/>
    <property type="match status" value="1"/>
</dbReference>
<keyword evidence="2 5" id="KW-0731">Sigma factor</keyword>
<dbReference type="InterPro" id="IPR007627">
    <property type="entry name" value="RNA_pol_sigma70_r2"/>
</dbReference>
<dbReference type="InterPro" id="IPR036388">
    <property type="entry name" value="WH-like_DNA-bd_sf"/>
</dbReference>
<dbReference type="PANTHER" id="PTHR30603">
    <property type="entry name" value="RNA POLYMERASE SIGMA FACTOR RPO"/>
    <property type="match status" value="1"/>
</dbReference>
<dbReference type="InterPro" id="IPR007624">
    <property type="entry name" value="RNA_pol_sigma70_r3"/>
</dbReference>
<protein>
    <recommendedName>
        <fullName evidence="5">RNA polymerase sigma factor</fullName>
    </recommendedName>
</protein>
<name>A0A8J3EZA4_9ACTN</name>
<evidence type="ECO:0000313" key="8">
    <source>
        <dbReference type="EMBL" id="GGI09557.1"/>
    </source>
</evidence>
<dbReference type="Gene3D" id="1.10.10.10">
    <property type="entry name" value="Winged helix-like DNA-binding domain superfamily/Winged helix DNA-binding domain"/>
    <property type="match status" value="2"/>
</dbReference>
<dbReference type="InterPro" id="IPR013324">
    <property type="entry name" value="RNA_pol_sigma_r3/r4-like"/>
</dbReference>
<dbReference type="GO" id="GO:0016987">
    <property type="term" value="F:sigma factor activity"/>
    <property type="evidence" value="ECO:0007669"/>
    <property type="project" value="UniProtKB-KW"/>
</dbReference>
<dbReference type="FunFam" id="1.10.601.10:FF:000001">
    <property type="entry name" value="RNA polymerase sigma factor SigA"/>
    <property type="match status" value="1"/>
</dbReference>
<reference evidence="8" key="1">
    <citation type="journal article" date="2014" name="Int. J. Syst. Evol. Microbiol.">
        <title>Complete genome sequence of Corynebacterium casei LMG S-19264T (=DSM 44701T), isolated from a smear-ripened cheese.</title>
        <authorList>
            <consortium name="US DOE Joint Genome Institute (JGI-PGF)"/>
            <person name="Walter F."/>
            <person name="Albersmeier A."/>
            <person name="Kalinowski J."/>
            <person name="Ruckert C."/>
        </authorList>
    </citation>
    <scope>NUCLEOTIDE SEQUENCE</scope>
    <source>
        <strain evidence="8">CGMCC 1.14988</strain>
    </source>
</reference>
<dbReference type="PANTHER" id="PTHR30603:SF47">
    <property type="entry name" value="RNA POLYMERASE SIGMA FACTOR SIGD, CHLOROPLASTIC"/>
    <property type="match status" value="1"/>
</dbReference>
<evidence type="ECO:0000256" key="3">
    <source>
        <dbReference type="ARBA" id="ARBA00023125"/>
    </source>
</evidence>
<dbReference type="InterPro" id="IPR007630">
    <property type="entry name" value="RNA_pol_sigma70_r4"/>
</dbReference>
<evidence type="ECO:0000313" key="9">
    <source>
        <dbReference type="Proteomes" id="UP000650511"/>
    </source>
</evidence>
<evidence type="ECO:0000259" key="7">
    <source>
        <dbReference type="PROSITE" id="PS00716"/>
    </source>
</evidence>
<evidence type="ECO:0000256" key="4">
    <source>
        <dbReference type="ARBA" id="ARBA00023163"/>
    </source>
</evidence>
<accession>A0A8J3EZA4</accession>
<dbReference type="InterPro" id="IPR013325">
    <property type="entry name" value="RNA_pol_sigma_r2"/>
</dbReference>
<keyword evidence="9" id="KW-1185">Reference proteome</keyword>
<dbReference type="PROSITE" id="PS00716">
    <property type="entry name" value="SIGMA70_2"/>
    <property type="match status" value="1"/>
</dbReference>
<evidence type="ECO:0000256" key="1">
    <source>
        <dbReference type="ARBA" id="ARBA00023015"/>
    </source>
</evidence>
<dbReference type="AlphaFoldDB" id="A0A8J3EZA4"/>
<dbReference type="GO" id="GO:0006352">
    <property type="term" value="P:DNA-templated transcription initiation"/>
    <property type="evidence" value="ECO:0007669"/>
    <property type="project" value="InterPro"/>
</dbReference>
<dbReference type="GO" id="GO:0003677">
    <property type="term" value="F:DNA binding"/>
    <property type="evidence" value="ECO:0007669"/>
    <property type="project" value="UniProtKB-KW"/>
</dbReference>
<dbReference type="PRINTS" id="PR00046">
    <property type="entry name" value="SIGMA70FCT"/>
</dbReference>
<organism evidence="8 9">
    <name type="scientific">Egicoccus halophilus</name>
    <dbReference type="NCBI Taxonomy" id="1670830"/>
    <lineage>
        <taxon>Bacteria</taxon>
        <taxon>Bacillati</taxon>
        <taxon>Actinomycetota</taxon>
        <taxon>Nitriliruptoria</taxon>
        <taxon>Egicoccales</taxon>
        <taxon>Egicoccaceae</taxon>
        <taxon>Egicoccus</taxon>
    </lineage>
</organism>
<dbReference type="NCBIfam" id="TIGR02937">
    <property type="entry name" value="sigma70-ECF"/>
    <property type="match status" value="1"/>
</dbReference>
<dbReference type="Proteomes" id="UP000650511">
    <property type="component" value="Unassembled WGS sequence"/>
</dbReference>
<dbReference type="Pfam" id="PF00140">
    <property type="entry name" value="Sigma70_r1_2"/>
    <property type="match status" value="1"/>
</dbReference>
<sequence>MAETGIIADRTGLQELWSRAAGRGYVLLSEIHELHDPLEDPAGWPDEIATIARDAGLEVVDDLTSDVPPPPSSLLTSTTDGVRHYLNAIGRVALLTAEEEVDLAKRYHAGVAAATALQRDALPSPRRAQLRRLVEDGARAQERLVTANLRLVVSVARRYLGRGLSLLELVQEGNLGLMRGVEKFDHTKGYKFSTYATWWIRQALTRGTANKARSVRLPVHVHELVAKVRRTEFELLQTLGREATDEEVAEDLGLSLPRLRELRLAGREITSLDRSVGEDSDATLGDLVADEDAEDPELLATAGMARREVVLALESLHERERGVLELRYGLSGDEPRTLEEIGELYGVTRERIRQIEKKTLAKLRHPSHAHRLRAFATDL</sequence>
<keyword evidence="3 5" id="KW-0238">DNA-binding</keyword>
<dbReference type="InterPro" id="IPR009042">
    <property type="entry name" value="RNA_pol_sigma70_r1_2"/>
</dbReference>
<feature type="domain" description="RNA polymerase sigma-70" evidence="6">
    <location>
        <begin position="168"/>
        <end position="181"/>
    </location>
</feature>
<comment type="similarity">
    <text evidence="5">Belongs to the sigma-70 factor family.</text>
</comment>
<comment type="caution">
    <text evidence="8">The sequence shown here is derived from an EMBL/GenBank/DDBJ whole genome shotgun (WGS) entry which is preliminary data.</text>
</comment>
<dbReference type="Gene3D" id="1.10.601.10">
    <property type="entry name" value="RNA Polymerase Primary Sigma Factor"/>
    <property type="match status" value="2"/>
</dbReference>
<dbReference type="SUPFAM" id="SSF88946">
    <property type="entry name" value="Sigma2 domain of RNA polymerase sigma factors"/>
    <property type="match status" value="1"/>
</dbReference>
<keyword evidence="4 5" id="KW-0804">Transcription</keyword>
<reference evidence="8" key="2">
    <citation type="submission" date="2020-09" db="EMBL/GenBank/DDBJ databases">
        <authorList>
            <person name="Sun Q."/>
            <person name="Zhou Y."/>
        </authorList>
    </citation>
    <scope>NUCLEOTIDE SEQUENCE</scope>
    <source>
        <strain evidence="8">CGMCC 1.14988</strain>
    </source>
</reference>
<gene>
    <name evidence="8" type="ORF">GCM10011354_34670</name>
</gene>